<protein>
    <submittedName>
        <fullName evidence="2">Phosphotransferase</fullName>
    </submittedName>
</protein>
<dbReference type="SUPFAM" id="SSF56112">
    <property type="entry name" value="Protein kinase-like (PK-like)"/>
    <property type="match status" value="1"/>
</dbReference>
<feature type="domain" description="Aminoglycoside phosphotransferase" evidence="1">
    <location>
        <begin position="69"/>
        <end position="233"/>
    </location>
</feature>
<evidence type="ECO:0000313" key="2">
    <source>
        <dbReference type="EMBL" id="PSV96565.1"/>
    </source>
</evidence>
<comment type="caution">
    <text evidence="2">The sequence shown here is derived from an EMBL/GenBank/DDBJ whole genome shotgun (WGS) entry which is preliminary data.</text>
</comment>
<dbReference type="RefSeq" id="WP_107237410.1">
    <property type="nucleotide sequence ID" value="NZ_PYLW01000011.1"/>
</dbReference>
<dbReference type="STRING" id="56192.UB38_02045"/>
<dbReference type="GO" id="GO:0016740">
    <property type="term" value="F:transferase activity"/>
    <property type="evidence" value="ECO:0007669"/>
    <property type="project" value="UniProtKB-KW"/>
</dbReference>
<dbReference type="Pfam" id="PF01636">
    <property type="entry name" value="APH"/>
    <property type="match status" value="1"/>
</dbReference>
<proteinExistence type="predicted"/>
<dbReference type="EMBL" id="PYLW01000011">
    <property type="protein sequence ID" value="PSV96565.1"/>
    <property type="molecule type" value="Genomic_DNA"/>
</dbReference>
<sequence length="312" mass="35970">MVDDEHFDCDLLIALPDTELISASVLTGGLTNRCWKLTLFHPSINHSKEYVWRPFSTSTQVFGIERQHEYQLLSLIADTELAPKPLQLVVSAEPSAEKSTSQPIAQVIGLVVEWLSGVEATTVFSDQRLCQLQAKVHQLPLPWWRLDVHQRAEHYWQYLHTDHHTSSLFSIYRFFQSQPLPVAFDDCCCHFDLGRYNVIVPSINTDTIASAKIIDWEYAAAGDPSLDLAMTIIANALDIEQAVHDYCDYRALINDETVFNKQQWLTAVIAWLPWCQYLALLWYLVGYDLWQQPEYLQQALQLQQQLIEYINK</sequence>
<organism evidence="2 3">
    <name type="scientific">Photobacterium iliopiscarium</name>
    <dbReference type="NCBI Taxonomy" id="56192"/>
    <lineage>
        <taxon>Bacteria</taxon>
        <taxon>Pseudomonadati</taxon>
        <taxon>Pseudomonadota</taxon>
        <taxon>Gammaproteobacteria</taxon>
        <taxon>Vibrionales</taxon>
        <taxon>Vibrionaceae</taxon>
        <taxon>Photobacterium</taxon>
    </lineage>
</organism>
<dbReference type="Gene3D" id="3.30.200.20">
    <property type="entry name" value="Phosphorylase Kinase, domain 1"/>
    <property type="match status" value="1"/>
</dbReference>
<dbReference type="AlphaFoldDB" id="A0A2T3MK70"/>
<gene>
    <name evidence="2" type="ORF">C9I88_11505</name>
</gene>
<name>A0A2T3MK70_9GAMM</name>
<evidence type="ECO:0000259" key="1">
    <source>
        <dbReference type="Pfam" id="PF01636"/>
    </source>
</evidence>
<dbReference type="InterPro" id="IPR011009">
    <property type="entry name" value="Kinase-like_dom_sf"/>
</dbReference>
<dbReference type="Gene3D" id="3.90.1200.10">
    <property type="match status" value="1"/>
</dbReference>
<dbReference type="InterPro" id="IPR002575">
    <property type="entry name" value="Aminoglycoside_PTrfase"/>
</dbReference>
<reference evidence="2 3" key="1">
    <citation type="submission" date="2018-01" db="EMBL/GenBank/DDBJ databases">
        <title>Whole genome sequencing of Histamine producing bacteria.</title>
        <authorList>
            <person name="Butler K."/>
        </authorList>
    </citation>
    <scope>NUCLEOTIDE SEQUENCE [LARGE SCALE GENOMIC DNA]</scope>
    <source>
        <strain evidence="2 3">NCIMB 13481</strain>
    </source>
</reference>
<evidence type="ECO:0000313" key="3">
    <source>
        <dbReference type="Proteomes" id="UP000241954"/>
    </source>
</evidence>
<keyword evidence="2" id="KW-0808">Transferase</keyword>
<dbReference type="Proteomes" id="UP000241954">
    <property type="component" value="Unassembled WGS sequence"/>
</dbReference>
<accession>A0A2T3MK70</accession>